<dbReference type="Proteomes" id="UP000828390">
    <property type="component" value="Unassembled WGS sequence"/>
</dbReference>
<reference evidence="1" key="2">
    <citation type="submission" date="2020-11" db="EMBL/GenBank/DDBJ databases">
        <authorList>
            <person name="McCartney M.A."/>
            <person name="Auch B."/>
            <person name="Kono T."/>
            <person name="Mallez S."/>
            <person name="Becker A."/>
            <person name="Gohl D.M."/>
            <person name="Silverstein K.A.T."/>
            <person name="Koren S."/>
            <person name="Bechman K.B."/>
            <person name="Herman A."/>
            <person name="Abrahante J.E."/>
            <person name="Garbe J."/>
        </authorList>
    </citation>
    <scope>NUCLEOTIDE SEQUENCE</scope>
    <source>
        <strain evidence="1">Duluth1</strain>
        <tissue evidence="1">Whole animal</tissue>
    </source>
</reference>
<proteinExistence type="predicted"/>
<accession>A0A9D4FQJ0</accession>
<dbReference type="EMBL" id="JAIWYP010000007">
    <property type="protein sequence ID" value="KAH3802381.1"/>
    <property type="molecule type" value="Genomic_DNA"/>
</dbReference>
<protein>
    <submittedName>
        <fullName evidence="1">Uncharacterized protein</fullName>
    </submittedName>
</protein>
<evidence type="ECO:0000313" key="1">
    <source>
        <dbReference type="EMBL" id="KAH3802381.1"/>
    </source>
</evidence>
<organism evidence="1 2">
    <name type="scientific">Dreissena polymorpha</name>
    <name type="common">Zebra mussel</name>
    <name type="synonym">Mytilus polymorpha</name>
    <dbReference type="NCBI Taxonomy" id="45954"/>
    <lineage>
        <taxon>Eukaryota</taxon>
        <taxon>Metazoa</taxon>
        <taxon>Spiralia</taxon>
        <taxon>Lophotrochozoa</taxon>
        <taxon>Mollusca</taxon>
        <taxon>Bivalvia</taxon>
        <taxon>Autobranchia</taxon>
        <taxon>Heteroconchia</taxon>
        <taxon>Euheterodonta</taxon>
        <taxon>Imparidentia</taxon>
        <taxon>Neoheterodontei</taxon>
        <taxon>Myida</taxon>
        <taxon>Dreissenoidea</taxon>
        <taxon>Dreissenidae</taxon>
        <taxon>Dreissena</taxon>
    </lineage>
</organism>
<keyword evidence="2" id="KW-1185">Reference proteome</keyword>
<name>A0A9D4FQJ0_DREPO</name>
<reference evidence="1" key="1">
    <citation type="journal article" date="2019" name="bioRxiv">
        <title>The Genome of the Zebra Mussel, Dreissena polymorpha: A Resource for Invasive Species Research.</title>
        <authorList>
            <person name="McCartney M.A."/>
            <person name="Auch B."/>
            <person name="Kono T."/>
            <person name="Mallez S."/>
            <person name="Zhang Y."/>
            <person name="Obille A."/>
            <person name="Becker A."/>
            <person name="Abrahante J.E."/>
            <person name="Garbe J."/>
            <person name="Badalamenti J.P."/>
            <person name="Herman A."/>
            <person name="Mangelson H."/>
            <person name="Liachko I."/>
            <person name="Sullivan S."/>
            <person name="Sone E.D."/>
            <person name="Koren S."/>
            <person name="Silverstein K.A.T."/>
            <person name="Beckman K.B."/>
            <person name="Gohl D.M."/>
        </authorList>
    </citation>
    <scope>NUCLEOTIDE SEQUENCE</scope>
    <source>
        <strain evidence="1">Duluth1</strain>
        <tissue evidence="1">Whole animal</tissue>
    </source>
</reference>
<evidence type="ECO:0000313" key="2">
    <source>
        <dbReference type="Proteomes" id="UP000828390"/>
    </source>
</evidence>
<gene>
    <name evidence="1" type="ORF">DPMN_156057</name>
</gene>
<dbReference type="AlphaFoldDB" id="A0A9D4FQJ0"/>
<comment type="caution">
    <text evidence="1">The sequence shown here is derived from an EMBL/GenBank/DDBJ whole genome shotgun (WGS) entry which is preliminary data.</text>
</comment>
<sequence length="61" mass="7644">MNEMENEEINFMFSDIFDFEDYFNENTENLNETSSLAEKQQQQYQQQQYQQQQKYQQHCYP</sequence>